<accession>A0A084SQG9</accession>
<dbReference type="Proteomes" id="UP000028547">
    <property type="component" value="Unassembled WGS sequence"/>
</dbReference>
<feature type="chain" id="PRO_5001781560" description="DUF2381 family protein" evidence="2">
    <location>
        <begin position="22"/>
        <end position="311"/>
    </location>
</feature>
<gene>
    <name evidence="3" type="ORF">Q664_26675</name>
</gene>
<dbReference type="Pfam" id="PF09544">
    <property type="entry name" value="DUF2381"/>
    <property type="match status" value="1"/>
</dbReference>
<dbReference type="AlphaFoldDB" id="A0A084SQG9"/>
<evidence type="ECO:0000256" key="1">
    <source>
        <dbReference type="SAM" id="Coils"/>
    </source>
</evidence>
<protein>
    <recommendedName>
        <fullName evidence="5">DUF2381 family protein</fullName>
    </recommendedName>
</protein>
<organism evidence="3 4">
    <name type="scientific">Archangium violaceum Cb vi76</name>
    <dbReference type="NCBI Taxonomy" id="1406225"/>
    <lineage>
        <taxon>Bacteria</taxon>
        <taxon>Pseudomonadati</taxon>
        <taxon>Myxococcota</taxon>
        <taxon>Myxococcia</taxon>
        <taxon>Myxococcales</taxon>
        <taxon>Cystobacterineae</taxon>
        <taxon>Archangiaceae</taxon>
        <taxon>Archangium</taxon>
    </lineage>
</organism>
<evidence type="ECO:0000256" key="2">
    <source>
        <dbReference type="SAM" id="SignalP"/>
    </source>
</evidence>
<evidence type="ECO:0000313" key="4">
    <source>
        <dbReference type="Proteomes" id="UP000028547"/>
    </source>
</evidence>
<comment type="caution">
    <text evidence="3">The sequence shown here is derived from an EMBL/GenBank/DDBJ whole genome shotgun (WGS) entry which is preliminary data.</text>
</comment>
<name>A0A084SQG9_9BACT</name>
<keyword evidence="2" id="KW-0732">Signal</keyword>
<evidence type="ECO:0000313" key="3">
    <source>
        <dbReference type="EMBL" id="KFA90704.1"/>
    </source>
</evidence>
<proteinExistence type="predicted"/>
<feature type="coiled-coil region" evidence="1">
    <location>
        <begin position="140"/>
        <end position="167"/>
    </location>
</feature>
<dbReference type="RefSeq" id="WP_043401284.1">
    <property type="nucleotide sequence ID" value="NZ_JPMI01000178.1"/>
</dbReference>
<dbReference type="EMBL" id="JPMI01000178">
    <property type="protein sequence ID" value="KFA90704.1"/>
    <property type="molecule type" value="Genomic_DNA"/>
</dbReference>
<feature type="signal peptide" evidence="2">
    <location>
        <begin position="1"/>
        <end position="21"/>
    </location>
</feature>
<evidence type="ECO:0008006" key="5">
    <source>
        <dbReference type="Google" id="ProtNLM"/>
    </source>
</evidence>
<reference evidence="3 4" key="1">
    <citation type="submission" date="2014-07" db="EMBL/GenBank/DDBJ databases">
        <title>Draft Genome Sequence of Gephyronic Acid Producer, Cystobacter violaceus Strain Cb vi76.</title>
        <authorList>
            <person name="Stevens D.C."/>
            <person name="Young J."/>
            <person name="Carmichael R."/>
            <person name="Tan J."/>
            <person name="Taylor R.E."/>
        </authorList>
    </citation>
    <scope>NUCLEOTIDE SEQUENCE [LARGE SCALE GENOMIC DNA]</scope>
    <source>
        <strain evidence="3 4">Cb vi76</strain>
    </source>
</reference>
<dbReference type="NCBIfam" id="TIGR02268">
    <property type="entry name" value="Myxococcus xanthus paralogous family TIGR02268"/>
    <property type="match status" value="1"/>
</dbReference>
<keyword evidence="1" id="KW-0175">Coiled coil</keyword>
<sequence length="311" mass="33874">MFASSPTTFLVLLLAATPVASQTCPPPGESEGRCIELAADGTDEVAEVQISPGQTTTFVFDSDLRADELTLESRERFEVADPGKRTLTLVPSEKIRGEKPSQATVCFTDVASPECATFRLVVHPAIAERQVTIFRHARSVDSVQAELRKTREENSELRAENARIRAEHDRPAGLLGLFASGMVDEKGIPSQDITKRITTRESNSLAKTTVTAFRAPGRVAIGLWLENPDAAKSWTLQGAVLVGPKGEQLEASFWPAEPIPPGEWRRVWIEVMAPDARTEGPFTLKLWEADGQRTFVIGNVTFPALTVGPGL</sequence>
<dbReference type="InterPro" id="IPR011754">
    <property type="entry name" value="Mxa_paralog_2268"/>
</dbReference>